<dbReference type="AlphaFoldDB" id="A0A833TA00"/>
<evidence type="ECO:0000313" key="1">
    <source>
        <dbReference type="EMBL" id="KAF4039254.1"/>
    </source>
</evidence>
<evidence type="ECO:0000313" key="2">
    <source>
        <dbReference type="Proteomes" id="UP000602510"/>
    </source>
</evidence>
<reference evidence="1" key="1">
    <citation type="submission" date="2020-04" db="EMBL/GenBank/DDBJ databases">
        <title>Hybrid Assembly of Korean Phytophthora infestans isolates.</title>
        <authorList>
            <person name="Prokchorchik M."/>
            <person name="Lee Y."/>
            <person name="Seo J."/>
            <person name="Cho J.-H."/>
            <person name="Park Y.-E."/>
            <person name="Jang D.-C."/>
            <person name="Im J.-S."/>
            <person name="Choi J.-G."/>
            <person name="Park H.-J."/>
            <person name="Lee G.-B."/>
            <person name="Lee Y.-G."/>
            <person name="Hong S.-Y."/>
            <person name="Cho K."/>
            <person name="Sohn K.H."/>
        </authorList>
    </citation>
    <scope>NUCLEOTIDE SEQUENCE</scope>
    <source>
        <strain evidence="1">KR_1_A1</strain>
    </source>
</reference>
<keyword evidence="2" id="KW-1185">Reference proteome</keyword>
<gene>
    <name evidence="1" type="ORF">GN244_ATG08687</name>
</gene>
<protein>
    <submittedName>
        <fullName evidence="1">Uncharacterized protein</fullName>
    </submittedName>
</protein>
<dbReference type="EMBL" id="WSZM01000180">
    <property type="protein sequence ID" value="KAF4039254.1"/>
    <property type="molecule type" value="Genomic_DNA"/>
</dbReference>
<sequence length="90" mass="10136">MKSSKYFRCNLLTLHNYLADLDEVAVNEDDYPSDEDINFFEDESDFLSPILAVTQAATKATPRATSKAMLTAKLSLVLNLASKRVIFFKL</sequence>
<organism evidence="1 2">
    <name type="scientific">Phytophthora infestans</name>
    <name type="common">Potato late blight agent</name>
    <name type="synonym">Botrytis infestans</name>
    <dbReference type="NCBI Taxonomy" id="4787"/>
    <lineage>
        <taxon>Eukaryota</taxon>
        <taxon>Sar</taxon>
        <taxon>Stramenopiles</taxon>
        <taxon>Oomycota</taxon>
        <taxon>Peronosporomycetes</taxon>
        <taxon>Peronosporales</taxon>
        <taxon>Peronosporaceae</taxon>
        <taxon>Phytophthora</taxon>
    </lineage>
</organism>
<comment type="caution">
    <text evidence="1">The sequence shown here is derived from an EMBL/GenBank/DDBJ whole genome shotgun (WGS) entry which is preliminary data.</text>
</comment>
<dbReference type="Proteomes" id="UP000602510">
    <property type="component" value="Unassembled WGS sequence"/>
</dbReference>
<proteinExistence type="predicted"/>
<accession>A0A833TA00</accession>
<name>A0A833TA00_PHYIN</name>